<evidence type="ECO:0000256" key="1">
    <source>
        <dbReference type="ARBA" id="ARBA00022884"/>
    </source>
</evidence>
<evidence type="ECO:0000313" key="4">
    <source>
        <dbReference type="Proteomes" id="UP000035682"/>
    </source>
</evidence>
<reference evidence="5" key="2">
    <citation type="submission" date="2020-12" db="UniProtKB">
        <authorList>
            <consortium name="WormBaseParasite"/>
        </authorList>
    </citation>
    <scope>IDENTIFICATION</scope>
</reference>
<dbReference type="WormBase" id="SRAE_1000280200">
    <property type="protein sequence ID" value="SRP05354"/>
    <property type="gene ID" value="WBGene00259418"/>
</dbReference>
<sequence>MCYTPYNDLETLRIIDTQLQKIEKITMNMAKDFGLSTTSTTTKEVEKESTKILTDTTKLQSKYFNNLLSEPVFISDDKTFLVNRNVKCHKTGKMQVEIVKKINIKNYSNVNVIGKLIGLRGNTIKNLEKSTQSKIIIRGKGSMRNDGLEKYLIQQGICYHLIEPLHILVTTRTSSEDGCLEKLELVKKKIISILCQKKNTHQR</sequence>
<dbReference type="GO" id="GO:0005634">
    <property type="term" value="C:nucleus"/>
    <property type="evidence" value="ECO:0007669"/>
    <property type="project" value="TreeGrafter"/>
</dbReference>
<dbReference type="InterPro" id="IPR045071">
    <property type="entry name" value="BBP-like"/>
</dbReference>
<accession>A0A090L8T1</accession>
<dbReference type="GO" id="GO:0003729">
    <property type="term" value="F:mRNA binding"/>
    <property type="evidence" value="ECO:0007669"/>
    <property type="project" value="TreeGrafter"/>
</dbReference>
<dbReference type="EMBL" id="LN609528">
    <property type="protein sequence ID" value="CEF64548.1"/>
    <property type="molecule type" value="Genomic_DNA"/>
</dbReference>
<organism evidence="3">
    <name type="scientific">Strongyloides ratti</name>
    <name type="common">Parasitic roundworm</name>
    <dbReference type="NCBI Taxonomy" id="34506"/>
    <lineage>
        <taxon>Eukaryota</taxon>
        <taxon>Metazoa</taxon>
        <taxon>Ecdysozoa</taxon>
        <taxon>Nematoda</taxon>
        <taxon>Chromadorea</taxon>
        <taxon>Rhabditida</taxon>
        <taxon>Tylenchina</taxon>
        <taxon>Panagrolaimomorpha</taxon>
        <taxon>Strongyloidoidea</taxon>
        <taxon>Strongyloididae</taxon>
        <taxon>Strongyloides</taxon>
    </lineage>
</organism>
<dbReference type="InterPro" id="IPR055256">
    <property type="entry name" value="KH_1_KHDC4/BBP-like"/>
</dbReference>
<dbReference type="Proteomes" id="UP000035682">
    <property type="component" value="Unplaced"/>
</dbReference>
<protein>
    <submittedName>
        <fullName evidence="3 5">K Homology domain, type 1-containing protein</fullName>
    </submittedName>
</protein>
<keyword evidence="1" id="KW-0694">RNA-binding</keyword>
<reference evidence="3 4" key="1">
    <citation type="submission" date="2014-09" db="EMBL/GenBank/DDBJ databases">
        <authorList>
            <person name="Martin A.A."/>
        </authorList>
    </citation>
    <scope>NUCLEOTIDE SEQUENCE</scope>
    <source>
        <strain evidence="4">ED321</strain>
        <strain evidence="3">ED321 Heterogonic</strain>
    </source>
</reference>
<dbReference type="CTD" id="36376913"/>
<evidence type="ECO:0000313" key="5">
    <source>
        <dbReference type="WBParaSite" id="SRAE_1000280200.1"/>
    </source>
</evidence>
<dbReference type="InterPro" id="IPR036612">
    <property type="entry name" value="KH_dom_type_1_sf"/>
</dbReference>
<evidence type="ECO:0000313" key="6">
    <source>
        <dbReference type="WormBase" id="SRAE_1000280200"/>
    </source>
</evidence>
<evidence type="ECO:0000313" key="3">
    <source>
        <dbReference type="EMBL" id="CEF64548.1"/>
    </source>
</evidence>
<dbReference type="OrthoDB" id="6777263at2759"/>
<name>A0A090L8T1_STRRB</name>
<dbReference type="AlphaFoldDB" id="A0A090L8T1"/>
<dbReference type="WBParaSite" id="SRAE_1000280200.1">
    <property type="protein sequence ID" value="SRAE_1000280200.1"/>
    <property type="gene ID" value="WBGene00259418"/>
</dbReference>
<dbReference type="STRING" id="34506.A0A090L8T1"/>
<dbReference type="RefSeq" id="XP_024503749.1">
    <property type="nucleotide sequence ID" value="XM_024649921.1"/>
</dbReference>
<dbReference type="SUPFAM" id="SSF54791">
    <property type="entry name" value="Eukaryotic type KH-domain (KH-domain type I)"/>
    <property type="match status" value="1"/>
</dbReference>
<keyword evidence="4" id="KW-1185">Reference proteome</keyword>
<gene>
    <name evidence="3 5 6" type="ORF">SRAE_1000280200</name>
</gene>
<feature type="domain" description="KHDC4/BBP-like KH-domain type I" evidence="2">
    <location>
        <begin position="107"/>
        <end position="174"/>
    </location>
</feature>
<dbReference type="Pfam" id="PF22675">
    <property type="entry name" value="KH-I_KHDC4-BBP"/>
    <property type="match status" value="1"/>
</dbReference>
<dbReference type="PANTHER" id="PTHR11208">
    <property type="entry name" value="RNA-BINDING PROTEIN RELATED"/>
    <property type="match status" value="1"/>
</dbReference>
<proteinExistence type="predicted"/>
<dbReference type="GO" id="GO:0048024">
    <property type="term" value="P:regulation of mRNA splicing, via spliceosome"/>
    <property type="evidence" value="ECO:0007669"/>
    <property type="project" value="TreeGrafter"/>
</dbReference>
<dbReference type="GeneID" id="36376913"/>
<dbReference type="Gene3D" id="3.30.1370.10">
    <property type="entry name" value="K Homology domain, type 1"/>
    <property type="match status" value="1"/>
</dbReference>
<evidence type="ECO:0000259" key="2">
    <source>
        <dbReference type="Pfam" id="PF22675"/>
    </source>
</evidence>